<evidence type="ECO:0000256" key="1">
    <source>
        <dbReference type="ARBA" id="ARBA00009369"/>
    </source>
</evidence>
<reference evidence="8 9" key="1">
    <citation type="journal article" date="2020" name="Nat. Microbiol.">
        <title>Lysogenic host-virus interactions in SAR11 marine bacteria.</title>
        <authorList>
            <person name="Morris R.M."/>
            <person name="Cain K.R."/>
            <person name="Hvorecny K.L."/>
            <person name="Kollman J.M."/>
        </authorList>
    </citation>
    <scope>NUCLEOTIDE SEQUENCE [LARGE SCALE GENOMIC DNA]</scope>
    <source>
        <strain evidence="8 9">NP1</strain>
    </source>
</reference>
<dbReference type="Gene3D" id="2.40.10.350">
    <property type="entry name" value="Rod shape-determining protein MreC, domain 2"/>
    <property type="match status" value="1"/>
</dbReference>
<evidence type="ECO:0000259" key="7">
    <source>
        <dbReference type="Pfam" id="PF04085"/>
    </source>
</evidence>
<evidence type="ECO:0000256" key="4">
    <source>
        <dbReference type="ARBA" id="ARBA00032089"/>
    </source>
</evidence>
<keyword evidence="5" id="KW-0175">Coiled coil</keyword>
<sequence length="414" mass="47803">METSRDDFVIALRSAFLKKGTQQRFSLLSLIFFSITFLVLGSFNFKAISYVEKTINEIVYRSSFIVSGPEKFLENNYFIIKSHLNLYEENKKNLSELKRLRGKDLSQEIIILENIKYKKLIDDYFIGDHETVAKVLIDKQSPFLRSIIINKGSKNDIELGMVVLDEGYLVGKIVEVNFFTSRVLLISDINSKIPVSLQPGDIQGIMSGKDKLEGVLQYVKDKNLPEINEEMQVITSGAGGVFKSGIPIGVIEDDKSLGITKDNKIVNFHKNFSQLKYVKVASYKKEQKVLDISSKNESETLENEIEDTNQQQETIRILIEQKKIADEIRVKIQKENDFLRNERIRLEKESDFLKNKVLTEKKINQKNKTQDEEMKFLKMNLYYGHKCRKNFINDGYKVGTVEYRKCVLSKGLKQ</sequence>
<keyword evidence="6" id="KW-0472">Membrane</keyword>
<gene>
    <name evidence="8" type="primary">mreC</name>
    <name evidence="8" type="ORF">E5R92_06390</name>
</gene>
<dbReference type="PANTHER" id="PTHR34138">
    <property type="entry name" value="CELL SHAPE-DETERMINING PROTEIN MREC"/>
    <property type="match status" value="1"/>
</dbReference>
<dbReference type="Pfam" id="PF04085">
    <property type="entry name" value="MreC"/>
    <property type="match status" value="1"/>
</dbReference>
<organism evidence="8 9">
    <name type="scientific">Candidatus Pelagibacter giovannonii</name>
    <dbReference type="NCBI Taxonomy" id="2563896"/>
    <lineage>
        <taxon>Bacteria</taxon>
        <taxon>Pseudomonadati</taxon>
        <taxon>Pseudomonadota</taxon>
        <taxon>Alphaproteobacteria</taxon>
        <taxon>Candidatus Pelagibacterales</taxon>
        <taxon>Candidatus Pelagibacteraceae</taxon>
        <taxon>Candidatus Pelagibacter</taxon>
    </lineage>
</organism>
<dbReference type="InterPro" id="IPR042177">
    <property type="entry name" value="Cell/Rod_1"/>
</dbReference>
<dbReference type="NCBIfam" id="TIGR00219">
    <property type="entry name" value="mreC"/>
    <property type="match status" value="1"/>
</dbReference>
<dbReference type="AlphaFoldDB" id="A0A6H1Q401"/>
<protein>
    <recommendedName>
        <fullName evidence="2">Cell shape-determining protein MreC</fullName>
    </recommendedName>
    <alternativeName>
        <fullName evidence="4">Cell shape protein MreC</fullName>
    </alternativeName>
</protein>
<keyword evidence="9" id="KW-1185">Reference proteome</keyword>
<name>A0A6H1Q401_9PROT</name>
<accession>A0A6H1Q401</accession>
<evidence type="ECO:0000256" key="3">
    <source>
        <dbReference type="ARBA" id="ARBA00022960"/>
    </source>
</evidence>
<dbReference type="GO" id="GO:0005886">
    <property type="term" value="C:plasma membrane"/>
    <property type="evidence" value="ECO:0007669"/>
    <property type="project" value="TreeGrafter"/>
</dbReference>
<evidence type="ECO:0000313" key="8">
    <source>
        <dbReference type="EMBL" id="QIZ21406.1"/>
    </source>
</evidence>
<evidence type="ECO:0000256" key="6">
    <source>
        <dbReference type="SAM" id="Phobius"/>
    </source>
</evidence>
<comment type="similarity">
    <text evidence="1">Belongs to the MreC family.</text>
</comment>
<proteinExistence type="inferred from homology"/>
<dbReference type="Proteomes" id="UP000501094">
    <property type="component" value="Chromosome"/>
</dbReference>
<dbReference type="KEGG" id="peg:E5R92_06390"/>
<evidence type="ECO:0000256" key="2">
    <source>
        <dbReference type="ARBA" id="ARBA00013855"/>
    </source>
</evidence>
<evidence type="ECO:0000256" key="5">
    <source>
        <dbReference type="SAM" id="Coils"/>
    </source>
</evidence>
<feature type="domain" description="Rod shape-determining protein MreC beta-barrel core" evidence="7">
    <location>
        <begin position="136"/>
        <end position="281"/>
    </location>
</feature>
<dbReference type="Gene3D" id="2.40.10.340">
    <property type="entry name" value="Rod shape-determining protein MreC, domain 1"/>
    <property type="match status" value="1"/>
</dbReference>
<feature type="transmembrane region" description="Helical" evidence="6">
    <location>
        <begin position="25"/>
        <end position="45"/>
    </location>
</feature>
<keyword evidence="3" id="KW-0133">Cell shape</keyword>
<dbReference type="InterPro" id="IPR007221">
    <property type="entry name" value="MreC"/>
</dbReference>
<dbReference type="InterPro" id="IPR055342">
    <property type="entry name" value="MreC_beta-barrel_core"/>
</dbReference>
<feature type="coiled-coil region" evidence="5">
    <location>
        <begin position="329"/>
        <end position="356"/>
    </location>
</feature>
<dbReference type="EMBL" id="CP038852">
    <property type="protein sequence ID" value="QIZ21406.1"/>
    <property type="molecule type" value="Genomic_DNA"/>
</dbReference>
<dbReference type="GO" id="GO:0008360">
    <property type="term" value="P:regulation of cell shape"/>
    <property type="evidence" value="ECO:0007669"/>
    <property type="project" value="UniProtKB-KW"/>
</dbReference>
<dbReference type="RefSeq" id="WP_168607264.1">
    <property type="nucleotide sequence ID" value="NZ_CP038852.1"/>
</dbReference>
<dbReference type="PANTHER" id="PTHR34138:SF1">
    <property type="entry name" value="CELL SHAPE-DETERMINING PROTEIN MREC"/>
    <property type="match status" value="1"/>
</dbReference>
<evidence type="ECO:0000313" key="9">
    <source>
        <dbReference type="Proteomes" id="UP000501094"/>
    </source>
</evidence>
<keyword evidence="6" id="KW-0812">Transmembrane</keyword>
<keyword evidence="6" id="KW-1133">Transmembrane helix</keyword>
<dbReference type="InterPro" id="IPR042175">
    <property type="entry name" value="Cell/Rod_MreC_2"/>
</dbReference>